<keyword evidence="5 7" id="KW-0456">Lyase</keyword>
<evidence type="ECO:0000256" key="4">
    <source>
        <dbReference type="ARBA" id="ARBA00022898"/>
    </source>
</evidence>
<dbReference type="PROSITE" id="PS51318">
    <property type="entry name" value="TAT"/>
    <property type="match status" value="1"/>
</dbReference>
<dbReference type="InterPro" id="IPR002129">
    <property type="entry name" value="PyrdxlP-dep_de-COase"/>
</dbReference>
<dbReference type="AlphaFoldDB" id="A0A2S6GSY4"/>
<dbReference type="InterPro" id="IPR015424">
    <property type="entry name" value="PyrdxlP-dep_Trfase"/>
</dbReference>
<dbReference type="SUPFAM" id="SSF53383">
    <property type="entry name" value="PLP-dependent transferases"/>
    <property type="match status" value="1"/>
</dbReference>
<dbReference type="InterPro" id="IPR006311">
    <property type="entry name" value="TAT_signal"/>
</dbReference>
<evidence type="ECO:0000256" key="2">
    <source>
        <dbReference type="ARBA" id="ARBA00009533"/>
    </source>
</evidence>
<dbReference type="GO" id="GO:0016831">
    <property type="term" value="F:carboxy-lyase activity"/>
    <property type="evidence" value="ECO:0007669"/>
    <property type="project" value="UniProtKB-KW"/>
</dbReference>
<keyword evidence="4 6" id="KW-0663">Pyridoxal phosphate</keyword>
<evidence type="ECO:0000256" key="7">
    <source>
        <dbReference type="RuleBase" id="RU000382"/>
    </source>
</evidence>
<reference evidence="8 9" key="1">
    <citation type="submission" date="2018-02" db="EMBL/GenBank/DDBJ databases">
        <title>Subsurface microbial communities from deep shales in Ohio and West Virginia, USA.</title>
        <authorList>
            <person name="Wrighton K."/>
        </authorList>
    </citation>
    <scope>NUCLEOTIDE SEQUENCE [LARGE SCALE GENOMIC DNA]</scope>
    <source>
        <strain evidence="8 9">OWC-G53F</strain>
    </source>
</reference>
<dbReference type="InterPro" id="IPR015421">
    <property type="entry name" value="PyrdxlP-dep_Trfase_major"/>
</dbReference>
<dbReference type="InterPro" id="IPR051151">
    <property type="entry name" value="Group_II_Decarboxylase"/>
</dbReference>
<comment type="cofactor">
    <cofactor evidence="1 6 7">
        <name>pyridoxal 5'-phosphate</name>
        <dbReference type="ChEBI" id="CHEBI:597326"/>
    </cofactor>
</comment>
<dbReference type="RefSeq" id="WP_104424659.1">
    <property type="nucleotide sequence ID" value="NZ_PTIY01000012.1"/>
</dbReference>
<dbReference type="PANTHER" id="PTHR46101">
    <property type="match status" value="1"/>
</dbReference>
<organism evidence="8 9">
    <name type="scientific">Methylobacter tundripaludum</name>
    <dbReference type="NCBI Taxonomy" id="173365"/>
    <lineage>
        <taxon>Bacteria</taxon>
        <taxon>Pseudomonadati</taxon>
        <taxon>Pseudomonadota</taxon>
        <taxon>Gammaproteobacteria</taxon>
        <taxon>Methylococcales</taxon>
        <taxon>Methylococcaceae</taxon>
        <taxon>Methylobacter</taxon>
    </lineage>
</organism>
<dbReference type="PROSITE" id="PS51257">
    <property type="entry name" value="PROKAR_LIPOPROTEIN"/>
    <property type="match status" value="1"/>
</dbReference>
<dbReference type="Gene3D" id="3.40.640.10">
    <property type="entry name" value="Type I PLP-dependent aspartate aminotransferase-like (Major domain)"/>
    <property type="match status" value="1"/>
</dbReference>
<accession>A0A2S6GSY4</accession>
<dbReference type="OrthoDB" id="9803665at2"/>
<keyword evidence="9" id="KW-1185">Reference proteome</keyword>
<comment type="similarity">
    <text evidence="2 7">Belongs to the group II decarboxylase family.</text>
</comment>
<sequence>MLTRRRFLGYGGAGILAVSSGCRPQHLDWVVNQAEASPEINLSLADKAKLKTQKNLLLGYPVNMNTLSDDFFAWRRQLLDAGINTFAYNNVGNPFKDSAIPNNTHDFEQELILRFGKLYGFPPGNTWGFLSHSGTDSNMHGMYMGRTLLKGRTGVLPKAYFTKEAHYSIQILRDLLGLETVLIETLPDGGMDPNDLKQKLADNPSHPALVIATIGTTFKGAIDQVDRIQEALKGYTSHLHLDAALFGGYLPFTAHAGEVSYQSQSNPALARYDSIAVSCHKFFGFPSPAGLFITTKSHFDEFNELFSQIHNPEYIHHVPGTITCSRDAVKPAEFYFFSTPSAMDKLAEDARSMLQNAVYLMEQMQSHFSYLQPTRVNDRSNTIFFRKPSDRIVEKYSLATMHLDINHQKQEYAHVVVMPHADRKVLTEFMTDLDKDSMPLS</sequence>
<dbReference type="GO" id="GO:0030170">
    <property type="term" value="F:pyridoxal phosphate binding"/>
    <property type="evidence" value="ECO:0007669"/>
    <property type="project" value="InterPro"/>
</dbReference>
<protein>
    <submittedName>
        <fullName evidence="8">L-histidine carboxy-lyase (Histamine-forming)</fullName>
    </submittedName>
</protein>
<evidence type="ECO:0000313" key="8">
    <source>
        <dbReference type="EMBL" id="PPK68231.1"/>
    </source>
</evidence>
<comment type="caution">
    <text evidence="8">The sequence shown here is derived from an EMBL/GenBank/DDBJ whole genome shotgun (WGS) entry which is preliminary data.</text>
</comment>
<name>A0A2S6GSY4_9GAMM</name>
<dbReference type="Proteomes" id="UP000238071">
    <property type="component" value="Unassembled WGS sequence"/>
</dbReference>
<dbReference type="GO" id="GO:0019752">
    <property type="term" value="P:carboxylic acid metabolic process"/>
    <property type="evidence" value="ECO:0007669"/>
    <property type="project" value="InterPro"/>
</dbReference>
<keyword evidence="3" id="KW-0210">Decarboxylase</keyword>
<dbReference type="PANTHER" id="PTHR46101:SF2">
    <property type="entry name" value="SERINE DECARBOXYLASE"/>
    <property type="match status" value="1"/>
</dbReference>
<dbReference type="Pfam" id="PF00282">
    <property type="entry name" value="Pyridoxal_deC"/>
    <property type="match status" value="1"/>
</dbReference>
<evidence type="ECO:0000313" key="9">
    <source>
        <dbReference type="Proteomes" id="UP000238071"/>
    </source>
</evidence>
<gene>
    <name evidence="8" type="ORF">B0F88_11263</name>
</gene>
<feature type="modified residue" description="N6-(pyridoxal phosphate)lysine" evidence="6">
    <location>
        <position position="281"/>
    </location>
</feature>
<proteinExistence type="inferred from homology"/>
<evidence type="ECO:0000256" key="5">
    <source>
        <dbReference type="ARBA" id="ARBA00023239"/>
    </source>
</evidence>
<evidence type="ECO:0000256" key="6">
    <source>
        <dbReference type="PIRSR" id="PIRSR602129-50"/>
    </source>
</evidence>
<dbReference type="EMBL" id="PTIY01000012">
    <property type="protein sequence ID" value="PPK68231.1"/>
    <property type="molecule type" value="Genomic_DNA"/>
</dbReference>
<evidence type="ECO:0000256" key="1">
    <source>
        <dbReference type="ARBA" id="ARBA00001933"/>
    </source>
</evidence>
<evidence type="ECO:0000256" key="3">
    <source>
        <dbReference type="ARBA" id="ARBA00022793"/>
    </source>
</evidence>